<dbReference type="EMBL" id="JAHUTI010000179">
    <property type="protein sequence ID" value="MED6231742.1"/>
    <property type="molecule type" value="Genomic_DNA"/>
</dbReference>
<keyword evidence="3" id="KW-1185">Reference proteome</keyword>
<dbReference type="Proteomes" id="UP001345963">
    <property type="component" value="Unassembled WGS sequence"/>
</dbReference>
<keyword evidence="1" id="KW-0812">Transmembrane</keyword>
<evidence type="ECO:0000256" key="1">
    <source>
        <dbReference type="SAM" id="Phobius"/>
    </source>
</evidence>
<gene>
    <name evidence="2" type="ORF">ATANTOWER_006849</name>
</gene>
<reference evidence="2 3" key="1">
    <citation type="submission" date="2021-07" db="EMBL/GenBank/DDBJ databases">
        <authorList>
            <person name="Palmer J.M."/>
        </authorList>
    </citation>
    <scope>NUCLEOTIDE SEQUENCE [LARGE SCALE GENOMIC DNA]</scope>
    <source>
        <strain evidence="2 3">AT_MEX2019</strain>
        <tissue evidence="2">Muscle</tissue>
    </source>
</reference>
<protein>
    <submittedName>
        <fullName evidence="2">Uncharacterized protein</fullName>
    </submittedName>
</protein>
<evidence type="ECO:0000313" key="2">
    <source>
        <dbReference type="EMBL" id="MED6231742.1"/>
    </source>
</evidence>
<name>A0ABU7A185_9TELE</name>
<keyword evidence="1" id="KW-1133">Transmembrane helix</keyword>
<proteinExistence type="predicted"/>
<sequence length="162" mass="17186">MHSTTARIKDTSERAVVGLRSLHTPVRCLPSGIGGQEKERAFWLRSGLGLEVGYWGSGIVGCWRGLWARHCSSLGLLHGGCRVVLLGLSSALLWVVCGSNSSGPAGVPVPWGAFGCLWLRCPPCLSLVQGAGLSLLTLTIAYLYGETLSTRALTLVPTGIWI</sequence>
<accession>A0ABU7A185</accession>
<organism evidence="2 3">
    <name type="scientific">Ataeniobius toweri</name>
    <dbReference type="NCBI Taxonomy" id="208326"/>
    <lineage>
        <taxon>Eukaryota</taxon>
        <taxon>Metazoa</taxon>
        <taxon>Chordata</taxon>
        <taxon>Craniata</taxon>
        <taxon>Vertebrata</taxon>
        <taxon>Euteleostomi</taxon>
        <taxon>Actinopterygii</taxon>
        <taxon>Neopterygii</taxon>
        <taxon>Teleostei</taxon>
        <taxon>Neoteleostei</taxon>
        <taxon>Acanthomorphata</taxon>
        <taxon>Ovalentaria</taxon>
        <taxon>Atherinomorphae</taxon>
        <taxon>Cyprinodontiformes</taxon>
        <taxon>Goodeidae</taxon>
        <taxon>Ataeniobius</taxon>
    </lineage>
</organism>
<feature type="transmembrane region" description="Helical" evidence="1">
    <location>
        <begin position="74"/>
        <end position="96"/>
    </location>
</feature>
<comment type="caution">
    <text evidence="2">The sequence shown here is derived from an EMBL/GenBank/DDBJ whole genome shotgun (WGS) entry which is preliminary data.</text>
</comment>
<evidence type="ECO:0000313" key="3">
    <source>
        <dbReference type="Proteomes" id="UP001345963"/>
    </source>
</evidence>
<feature type="transmembrane region" description="Helical" evidence="1">
    <location>
        <begin position="127"/>
        <end position="145"/>
    </location>
</feature>
<keyword evidence="1" id="KW-0472">Membrane</keyword>